<feature type="compositionally biased region" description="Polar residues" evidence="1">
    <location>
        <begin position="266"/>
        <end position="288"/>
    </location>
</feature>
<protein>
    <submittedName>
        <fullName evidence="2">Uncharacterized protein</fullName>
    </submittedName>
</protein>
<evidence type="ECO:0000313" key="3">
    <source>
        <dbReference type="Proteomes" id="UP000001631"/>
    </source>
</evidence>
<reference evidence="2" key="1">
    <citation type="submission" date="2009-02" db="EMBL/GenBank/DDBJ databases">
        <title>The Genome Sequence of Ajellomyces capsulatus strain G186AR.</title>
        <authorList>
            <consortium name="The Broad Institute Genome Sequencing Platform"/>
            <person name="Champion M."/>
            <person name="Cuomo C."/>
            <person name="Ma L.-J."/>
            <person name="Henn M.R."/>
            <person name="Sil A."/>
            <person name="Goldman B."/>
            <person name="Young S.K."/>
            <person name="Kodira C.D."/>
            <person name="Zeng Q."/>
            <person name="Koehrsen M."/>
            <person name="Alvarado L."/>
            <person name="Berlin A."/>
            <person name="Borenstein D."/>
            <person name="Chen Z."/>
            <person name="Engels R."/>
            <person name="Freedman E."/>
            <person name="Gellesch M."/>
            <person name="Goldberg J."/>
            <person name="Griggs A."/>
            <person name="Gujja S."/>
            <person name="Heiman D."/>
            <person name="Hepburn T."/>
            <person name="Howarth C."/>
            <person name="Jen D."/>
            <person name="Larson L."/>
            <person name="Lewis B."/>
            <person name="Mehta T."/>
            <person name="Park D."/>
            <person name="Pearson M."/>
            <person name="Roberts A."/>
            <person name="Saif S."/>
            <person name="Shea T."/>
            <person name="Shenoy N."/>
            <person name="Sisk P."/>
            <person name="Stolte C."/>
            <person name="Sykes S."/>
            <person name="Walk T."/>
            <person name="White J."/>
            <person name="Yandava C."/>
            <person name="Klein B."/>
            <person name="McEwen J.G."/>
            <person name="Puccia R."/>
            <person name="Goldman G.H."/>
            <person name="Felipe M.S."/>
            <person name="Nino-Vega G."/>
            <person name="San-Blas G."/>
            <person name="Taylor J."/>
            <person name="Mendoza L."/>
            <person name="Galagan J."/>
            <person name="Nusbaum C."/>
            <person name="Birren B."/>
        </authorList>
    </citation>
    <scope>NUCLEOTIDE SEQUENCE</scope>
    <source>
        <strain evidence="2">G186AR</strain>
    </source>
</reference>
<organism evidence="2 3">
    <name type="scientific">Ajellomyces capsulatus (strain G186AR / H82 / ATCC MYA-2454 / RMSCC 2432)</name>
    <name type="common">Darling's disease fungus</name>
    <name type="synonym">Histoplasma capsulatum</name>
    <dbReference type="NCBI Taxonomy" id="447093"/>
    <lineage>
        <taxon>Eukaryota</taxon>
        <taxon>Fungi</taxon>
        <taxon>Dikarya</taxon>
        <taxon>Ascomycota</taxon>
        <taxon>Pezizomycotina</taxon>
        <taxon>Eurotiomycetes</taxon>
        <taxon>Eurotiomycetidae</taxon>
        <taxon>Onygenales</taxon>
        <taxon>Ajellomycetaceae</taxon>
        <taxon>Histoplasma</taxon>
    </lineage>
</organism>
<dbReference type="VEuPathDB" id="FungiDB:I7I50_00347"/>
<dbReference type="AlphaFoldDB" id="C0NE12"/>
<accession>C0NE12</accession>
<feature type="compositionally biased region" description="Polar residues" evidence="1">
    <location>
        <begin position="327"/>
        <end position="336"/>
    </location>
</feature>
<dbReference type="EMBL" id="GG663364">
    <property type="protein sequence ID" value="EEH10460.1"/>
    <property type="molecule type" value="Genomic_DNA"/>
</dbReference>
<sequence>MNQQIDSVGSSAGGMVMGMSERILGSQPLVRSKGIKGAVVVGGEFFISPEDLNKALRRWAAELPREIYVDLLNEAVAQVSGIIEQHENACDKVLIDLHEGWTKAAGRLARACPDYTRAASYIVHAVVNRLRNVRSGRSLYLEPGLKDLQDAISLTRNASPPQPIASDELRSMGLRLNAMDLVEPLGSVSLEITDGDIATENVSFEWAPNADIPTLPQAVMEELSDHDSSSISGDIPTNVPAEGGFHPVLGRDPANSPRPTNDRASQEVLTACTSSNATGGASTNMSDSQPRKRQHIDGHSVLGSTQGLIGDIESRIQKQAGAGATPGSATCDTPASRSKLLPNAKAQRNKQSTHEKAIHPNKAEVEAGSGVQNRNVAGTTFSSSTSGTLASGLKLRFKFHPEGRERPKLQNTPKKAVLQKNPEVEIGSKIHDQNVGQDPDSSPNNNHPTTTIVLEDILRRLGHEPLQKLQALQADGHLCEAVDQDQPLLQLAELEATIFLHHCGGDKEMFQSLQYGLLQQLIETDPVLWILNVCLQNGKQELVAFPQPMSIQSIHDENSTTHSCPASVKNRCIISQDSHTPSIVLFYAGEKVAGQSVIFQPALLPLTEISGTTCVGRLTTLNQLQSLRASHEPVKLNLIEDNAMHVAPFKIATSLRGLSPRADAVLLQRPYTDPTVVAEVNLLLGNDRDLAWEFILQWRALAIEHIKLHFNLWRWTEKSVYGSQAYNPEKEAIESKG</sequence>
<dbReference type="Proteomes" id="UP000001631">
    <property type="component" value="Unassembled WGS sequence"/>
</dbReference>
<dbReference type="GeneID" id="69035121"/>
<dbReference type="RefSeq" id="XP_045290940.1">
    <property type="nucleotide sequence ID" value="XM_045429154.1"/>
</dbReference>
<proteinExistence type="predicted"/>
<evidence type="ECO:0000313" key="2">
    <source>
        <dbReference type="EMBL" id="EEH10460.1"/>
    </source>
</evidence>
<gene>
    <name evidence="2" type="ORF">HCBG_02105</name>
</gene>
<feature type="region of interest" description="Disordered" evidence="1">
    <location>
        <begin position="240"/>
        <end position="301"/>
    </location>
</feature>
<keyword evidence="3" id="KW-1185">Reference proteome</keyword>
<evidence type="ECO:0000256" key="1">
    <source>
        <dbReference type="SAM" id="MobiDB-lite"/>
    </source>
</evidence>
<dbReference type="InParanoid" id="C0NE12"/>
<dbReference type="HOGENOM" id="CLU_399527_0_0_1"/>
<feature type="region of interest" description="Disordered" evidence="1">
    <location>
        <begin position="318"/>
        <end position="337"/>
    </location>
</feature>
<name>C0NE12_AJECG</name>